<protein>
    <recommendedName>
        <fullName evidence="4">PUA-like domain-containing protein</fullName>
    </recommendedName>
</protein>
<comment type="caution">
    <text evidence="2">The sequence shown here is derived from an EMBL/GenBank/DDBJ whole genome shotgun (WGS) entry which is preliminary data.</text>
</comment>
<keyword evidence="3" id="KW-1185">Reference proteome</keyword>
<dbReference type="Proteomes" id="UP001251528">
    <property type="component" value="Unassembled WGS sequence"/>
</dbReference>
<sequence length="193" mass="21800">MPPTGTSRQTNLSSYFATQPADPAKSRNSTSSGSATAKKLSDRVETDILLAILPEHLENIVSKQKNHEYRKYRLQDGVERLWFYETRGTAQSEGRQAITHIATIPPTVRHTPGSVPEQPFGIGNSDFNAGKKKSKYGYPILHLHELVNPITLDEMRSTWGIGAPMGRSFVKWGMWQDRWGSEDERDDKVKQIF</sequence>
<evidence type="ECO:0000256" key="1">
    <source>
        <dbReference type="SAM" id="MobiDB-lite"/>
    </source>
</evidence>
<gene>
    <name evidence="2" type="ORF">QQS21_002345</name>
</gene>
<feature type="compositionally biased region" description="Polar residues" evidence="1">
    <location>
        <begin position="1"/>
        <end position="17"/>
    </location>
</feature>
<feature type="compositionally biased region" description="Polar residues" evidence="1">
    <location>
        <begin position="26"/>
        <end position="35"/>
    </location>
</feature>
<evidence type="ECO:0000313" key="3">
    <source>
        <dbReference type="Proteomes" id="UP001251528"/>
    </source>
</evidence>
<accession>A0AAJ0CYE6</accession>
<proteinExistence type="predicted"/>
<name>A0AAJ0CYE6_9HYPO</name>
<organism evidence="2 3">
    <name type="scientific">Conoideocrella luteorostrata</name>
    <dbReference type="NCBI Taxonomy" id="1105319"/>
    <lineage>
        <taxon>Eukaryota</taxon>
        <taxon>Fungi</taxon>
        <taxon>Dikarya</taxon>
        <taxon>Ascomycota</taxon>
        <taxon>Pezizomycotina</taxon>
        <taxon>Sordariomycetes</taxon>
        <taxon>Hypocreomycetidae</taxon>
        <taxon>Hypocreales</taxon>
        <taxon>Clavicipitaceae</taxon>
        <taxon>Conoideocrella</taxon>
    </lineage>
</organism>
<reference evidence="2" key="1">
    <citation type="submission" date="2023-06" db="EMBL/GenBank/DDBJ databases">
        <title>Conoideocrella luteorostrata (Hypocreales: Clavicipitaceae), a potential biocontrol fungus for elongate hemlock scale in United States Christmas tree production areas.</title>
        <authorList>
            <person name="Barrett H."/>
            <person name="Lovett B."/>
            <person name="Macias A.M."/>
            <person name="Stajich J.E."/>
            <person name="Kasson M.T."/>
        </authorList>
    </citation>
    <scope>NUCLEOTIDE SEQUENCE</scope>
    <source>
        <strain evidence="2">ARSEF 14590</strain>
    </source>
</reference>
<dbReference type="SUPFAM" id="SSF88697">
    <property type="entry name" value="PUA domain-like"/>
    <property type="match status" value="1"/>
</dbReference>
<dbReference type="AlphaFoldDB" id="A0AAJ0CYE6"/>
<dbReference type="InterPro" id="IPR015947">
    <property type="entry name" value="PUA-like_sf"/>
</dbReference>
<evidence type="ECO:0000313" key="2">
    <source>
        <dbReference type="EMBL" id="KAK2609118.1"/>
    </source>
</evidence>
<feature type="region of interest" description="Disordered" evidence="1">
    <location>
        <begin position="1"/>
        <end position="39"/>
    </location>
</feature>
<dbReference type="EMBL" id="JASWJB010000027">
    <property type="protein sequence ID" value="KAK2609118.1"/>
    <property type="molecule type" value="Genomic_DNA"/>
</dbReference>
<evidence type="ECO:0008006" key="4">
    <source>
        <dbReference type="Google" id="ProtNLM"/>
    </source>
</evidence>